<proteinExistence type="predicted"/>
<accession>A0A261S143</accession>
<evidence type="ECO:0000256" key="3">
    <source>
        <dbReference type="ARBA" id="ARBA00029596"/>
    </source>
</evidence>
<reference evidence="7" key="1">
    <citation type="submission" date="2017-05" db="EMBL/GenBank/DDBJ databases">
        <title>Complete and WGS of Bordetella genogroups.</title>
        <authorList>
            <person name="Spilker T."/>
            <person name="Lipuma J."/>
        </authorList>
    </citation>
    <scope>NUCLEOTIDE SEQUENCE [LARGE SCALE GENOMIC DNA]</scope>
    <source>
        <strain evidence="7">AU16122</strain>
    </source>
</reference>
<comment type="cofactor">
    <cofactor evidence="5">
        <name>Mg(2+)</name>
        <dbReference type="ChEBI" id="CHEBI:18420"/>
    </cofactor>
</comment>
<keyword evidence="7" id="KW-1185">Reference proteome</keyword>
<evidence type="ECO:0000256" key="2">
    <source>
        <dbReference type="ARBA" id="ARBA00016549"/>
    </source>
</evidence>
<evidence type="ECO:0000256" key="4">
    <source>
        <dbReference type="ARBA" id="ARBA00030169"/>
    </source>
</evidence>
<dbReference type="GO" id="GO:0016740">
    <property type="term" value="F:transferase activity"/>
    <property type="evidence" value="ECO:0007669"/>
    <property type="project" value="UniProtKB-KW"/>
</dbReference>
<dbReference type="PANTHER" id="PTHR33254:SF4">
    <property type="entry name" value="4-HYDROXY-4-METHYL-2-OXOGLUTARATE ALDOLASE 3-RELATED"/>
    <property type="match status" value="1"/>
</dbReference>
<keyword evidence="5" id="KW-0460">Magnesium</keyword>
<sequence length="235" mass="25187">MKNELTKDWFVLLASVDTPTVCNALELALGRRQATGFTYGTPIAAPRPLPSMVGYARTSRIRAAEPSTLSAQESTALRLAYYRYVAPVEGEPVVVVQQDVDLTPGLGSFWGEVNSTVHKALGIKGVVTNGSVRDLDMLAPDFPIVAGSIGPSHAHVHVLDFDLPVRVLGLEVHPGDLIHADRHGAVVIPHDVAPEMPRCIELMVAKEAPILEAARKPGFSVEDIAAALRKAADIH</sequence>
<dbReference type="Pfam" id="PF03737">
    <property type="entry name" value="RraA-like"/>
    <property type="match status" value="1"/>
</dbReference>
<keyword evidence="5" id="KW-0479">Metal-binding</keyword>
<name>A0A261S143_9BORD</name>
<dbReference type="RefSeq" id="WP_094855096.1">
    <property type="nucleotide sequence ID" value="NZ_NEVM01000005.1"/>
</dbReference>
<evidence type="ECO:0000256" key="5">
    <source>
        <dbReference type="PIRSR" id="PIRSR605493-1"/>
    </source>
</evidence>
<evidence type="ECO:0000256" key="1">
    <source>
        <dbReference type="ARBA" id="ARBA00001968"/>
    </source>
</evidence>
<dbReference type="OrthoDB" id="8912551at2"/>
<dbReference type="InterPro" id="IPR005493">
    <property type="entry name" value="RraA/RraA-like"/>
</dbReference>
<gene>
    <name evidence="6" type="ORF">CAL29_22010</name>
</gene>
<protein>
    <recommendedName>
        <fullName evidence="2">Putative 4-hydroxy-4-methyl-2-oxoglutarate aldolase</fullName>
    </recommendedName>
    <alternativeName>
        <fullName evidence="3">Regulator of ribonuclease activity homolog</fullName>
    </alternativeName>
    <alternativeName>
        <fullName evidence="4">RraA-like protein</fullName>
    </alternativeName>
</protein>
<dbReference type="Proteomes" id="UP000216020">
    <property type="component" value="Unassembled WGS sequence"/>
</dbReference>
<dbReference type="GO" id="GO:0046872">
    <property type="term" value="F:metal ion binding"/>
    <property type="evidence" value="ECO:0007669"/>
    <property type="project" value="UniProtKB-KW"/>
</dbReference>
<evidence type="ECO:0000313" key="6">
    <source>
        <dbReference type="EMBL" id="OZI30672.1"/>
    </source>
</evidence>
<organism evidence="6 7">
    <name type="scientific">Bordetella genomosp. 10</name>
    <dbReference type="NCBI Taxonomy" id="1416804"/>
    <lineage>
        <taxon>Bacteria</taxon>
        <taxon>Pseudomonadati</taxon>
        <taxon>Pseudomonadota</taxon>
        <taxon>Betaproteobacteria</taxon>
        <taxon>Burkholderiales</taxon>
        <taxon>Alcaligenaceae</taxon>
        <taxon>Bordetella</taxon>
    </lineage>
</organism>
<evidence type="ECO:0000313" key="7">
    <source>
        <dbReference type="Proteomes" id="UP000216020"/>
    </source>
</evidence>
<dbReference type="Gene3D" id="3.50.30.40">
    <property type="entry name" value="Ribonuclease E inhibitor RraA/RraA-like"/>
    <property type="match status" value="1"/>
</dbReference>
<dbReference type="EMBL" id="NEVM01000005">
    <property type="protein sequence ID" value="OZI30672.1"/>
    <property type="molecule type" value="Genomic_DNA"/>
</dbReference>
<dbReference type="CDD" id="cd16841">
    <property type="entry name" value="RraA_family"/>
    <property type="match status" value="1"/>
</dbReference>
<dbReference type="PANTHER" id="PTHR33254">
    <property type="entry name" value="4-HYDROXY-4-METHYL-2-OXOGLUTARATE ALDOLASE 3-RELATED"/>
    <property type="match status" value="1"/>
</dbReference>
<comment type="cofactor">
    <cofactor evidence="1">
        <name>a divalent metal cation</name>
        <dbReference type="ChEBI" id="CHEBI:60240"/>
    </cofactor>
</comment>
<dbReference type="AlphaFoldDB" id="A0A261S143"/>
<keyword evidence="6" id="KW-0808">Transferase</keyword>
<dbReference type="SUPFAM" id="SSF89562">
    <property type="entry name" value="RraA-like"/>
    <property type="match status" value="1"/>
</dbReference>
<feature type="binding site" evidence="5">
    <location>
        <position position="134"/>
    </location>
    <ligand>
        <name>Mg(2+)</name>
        <dbReference type="ChEBI" id="CHEBI:18420"/>
    </ligand>
</feature>
<dbReference type="InterPro" id="IPR036704">
    <property type="entry name" value="RraA/RraA-like_sf"/>
</dbReference>
<comment type="caution">
    <text evidence="6">The sequence shown here is derived from an EMBL/GenBank/DDBJ whole genome shotgun (WGS) entry which is preliminary data.</text>
</comment>
<feature type="binding site" evidence="5">
    <location>
        <position position="133"/>
    </location>
    <ligand>
        <name>substrate</name>
    </ligand>
</feature>